<dbReference type="EMBL" id="ML179753">
    <property type="protein sequence ID" value="THU82156.1"/>
    <property type="molecule type" value="Genomic_DNA"/>
</dbReference>
<organism evidence="4 5">
    <name type="scientific">Dendrothele bispora (strain CBS 962.96)</name>
    <dbReference type="NCBI Taxonomy" id="1314807"/>
    <lineage>
        <taxon>Eukaryota</taxon>
        <taxon>Fungi</taxon>
        <taxon>Dikarya</taxon>
        <taxon>Basidiomycota</taxon>
        <taxon>Agaricomycotina</taxon>
        <taxon>Agaricomycetes</taxon>
        <taxon>Agaricomycetidae</taxon>
        <taxon>Agaricales</taxon>
        <taxon>Agaricales incertae sedis</taxon>
        <taxon>Dendrothele</taxon>
    </lineage>
</organism>
<feature type="domain" description="HAM1-like C-terminal" evidence="2">
    <location>
        <begin position="170"/>
        <end position="283"/>
    </location>
</feature>
<dbReference type="InterPro" id="IPR027842">
    <property type="entry name" value="HAM1-like_C"/>
</dbReference>
<feature type="transmembrane region" description="Helical" evidence="1">
    <location>
        <begin position="326"/>
        <end position="347"/>
    </location>
</feature>
<keyword evidence="1" id="KW-0812">Transmembrane</keyword>
<evidence type="ECO:0000313" key="4">
    <source>
        <dbReference type="EMBL" id="THU82156.1"/>
    </source>
</evidence>
<dbReference type="PANTHER" id="PTHR31138:SF1">
    <property type="entry name" value="PDZ DOMAIN-CONTAINING PROTEIN"/>
    <property type="match status" value="1"/>
</dbReference>
<accession>A0A4S8L193</accession>
<evidence type="ECO:0000256" key="1">
    <source>
        <dbReference type="SAM" id="Phobius"/>
    </source>
</evidence>
<dbReference type="InterPro" id="IPR017943">
    <property type="entry name" value="Bactericidal_perm-incr_a/b_dom"/>
</dbReference>
<dbReference type="Gene3D" id="3.15.10.10">
    <property type="entry name" value="Bactericidal permeability-increasing protein, domain 1"/>
    <property type="match status" value="1"/>
</dbReference>
<feature type="domain" description="HAM1-like N-terminal" evidence="3">
    <location>
        <begin position="1"/>
        <end position="157"/>
    </location>
</feature>
<keyword evidence="5" id="KW-1185">Reference proteome</keyword>
<dbReference type="SUPFAM" id="SSF55394">
    <property type="entry name" value="Bactericidal permeability-increasing protein, BPI"/>
    <property type="match status" value="1"/>
</dbReference>
<dbReference type="Pfam" id="PF14613">
    <property type="entry name" value="HAM1_C"/>
    <property type="match status" value="1"/>
</dbReference>
<reference evidence="4 5" key="1">
    <citation type="journal article" date="2019" name="Nat. Ecol. Evol.">
        <title>Megaphylogeny resolves global patterns of mushroom evolution.</title>
        <authorList>
            <person name="Varga T."/>
            <person name="Krizsan K."/>
            <person name="Foldi C."/>
            <person name="Dima B."/>
            <person name="Sanchez-Garcia M."/>
            <person name="Sanchez-Ramirez S."/>
            <person name="Szollosi G.J."/>
            <person name="Szarkandi J.G."/>
            <person name="Papp V."/>
            <person name="Albert L."/>
            <person name="Andreopoulos W."/>
            <person name="Angelini C."/>
            <person name="Antonin V."/>
            <person name="Barry K.W."/>
            <person name="Bougher N.L."/>
            <person name="Buchanan P."/>
            <person name="Buyck B."/>
            <person name="Bense V."/>
            <person name="Catcheside P."/>
            <person name="Chovatia M."/>
            <person name="Cooper J."/>
            <person name="Damon W."/>
            <person name="Desjardin D."/>
            <person name="Finy P."/>
            <person name="Geml J."/>
            <person name="Haridas S."/>
            <person name="Hughes K."/>
            <person name="Justo A."/>
            <person name="Karasinski D."/>
            <person name="Kautmanova I."/>
            <person name="Kiss B."/>
            <person name="Kocsube S."/>
            <person name="Kotiranta H."/>
            <person name="LaButti K.M."/>
            <person name="Lechner B.E."/>
            <person name="Liimatainen K."/>
            <person name="Lipzen A."/>
            <person name="Lukacs Z."/>
            <person name="Mihaltcheva S."/>
            <person name="Morgado L.N."/>
            <person name="Niskanen T."/>
            <person name="Noordeloos M.E."/>
            <person name="Ohm R.A."/>
            <person name="Ortiz-Santana B."/>
            <person name="Ovrebo C."/>
            <person name="Racz N."/>
            <person name="Riley R."/>
            <person name="Savchenko A."/>
            <person name="Shiryaev A."/>
            <person name="Soop K."/>
            <person name="Spirin V."/>
            <person name="Szebenyi C."/>
            <person name="Tomsovsky M."/>
            <person name="Tulloss R.E."/>
            <person name="Uehling J."/>
            <person name="Grigoriev I.V."/>
            <person name="Vagvolgyi C."/>
            <person name="Papp T."/>
            <person name="Martin F.M."/>
            <person name="Miettinen O."/>
            <person name="Hibbett D.S."/>
            <person name="Nagy L.G."/>
        </authorList>
    </citation>
    <scope>NUCLEOTIDE SEQUENCE [LARGE SCALE GENOMIC DNA]</scope>
    <source>
        <strain evidence="4 5">CBS 962.96</strain>
    </source>
</reference>
<dbReference type="GO" id="GO:0008289">
    <property type="term" value="F:lipid binding"/>
    <property type="evidence" value="ECO:0007669"/>
    <property type="project" value="InterPro"/>
</dbReference>
<dbReference type="Proteomes" id="UP000297245">
    <property type="component" value="Unassembled WGS sequence"/>
</dbReference>
<evidence type="ECO:0000259" key="3">
    <source>
        <dbReference type="Pfam" id="PF19343"/>
    </source>
</evidence>
<gene>
    <name evidence="4" type="ORF">K435DRAFT_692072</name>
</gene>
<evidence type="ECO:0000313" key="5">
    <source>
        <dbReference type="Proteomes" id="UP000297245"/>
    </source>
</evidence>
<dbReference type="Pfam" id="PF19343">
    <property type="entry name" value="HAM1_N"/>
    <property type="match status" value="1"/>
</dbReference>
<feature type="non-terminal residue" evidence="4">
    <location>
        <position position="1"/>
    </location>
</feature>
<evidence type="ECO:0000259" key="2">
    <source>
        <dbReference type="Pfam" id="PF14613"/>
    </source>
</evidence>
<name>A0A4S8L193_DENBC</name>
<dbReference type="PANTHER" id="PTHR31138">
    <property type="entry name" value="CHROMOSOME 19, WHOLE GENOME SHOTGUN SEQUENCE"/>
    <property type="match status" value="1"/>
</dbReference>
<proteinExistence type="predicted"/>
<protein>
    <submittedName>
        <fullName evidence="4">Uncharacterized protein</fullName>
    </submittedName>
</protein>
<keyword evidence="1" id="KW-1133">Transmembrane helix</keyword>
<dbReference type="AlphaFoldDB" id="A0A4S8L193"/>
<dbReference type="InterPro" id="IPR045967">
    <property type="entry name" value="HAM1-like_N"/>
</dbReference>
<dbReference type="OrthoDB" id="19394at2759"/>
<keyword evidence="1" id="KW-0472">Membrane</keyword>
<sequence>RLGTDVQRFAKDLLFSDDGEGQLVFKAELWNDVRDVIVPMLVDRVGYIPIPRIEYTDNALDLVVENLTLSGRNLFPNFVDLESHNHMRFSPYKNLRNKSINKHEFTFTLGQIQADMRDVAFYLGKKSGIPKLKDSGIADVTVGGEGLTATVHLTSTEDPSTLLAVKSVSVKVDNLKFSIRDSKHDLLYKTLKPLATGLIKRQIQKAVRDGLRSGLEWVGEELITVKERMNEAKANVKEGEAQEEIGRFKALQEVVTGSTAPSHTSHSQFKVVSNKRNSILAHAGRCCREGKIGPGRRGVEEQGLRYCQLSFGFLSLDLDSIYAQCFGLYVVISPFFMIRLLNVFNAIMGLRPLPRSNVGKISRS</sequence>